<organism evidence="1 2">
    <name type="scientific">Sphingobium terrigena</name>
    <dbReference type="NCBI Taxonomy" id="2304063"/>
    <lineage>
        <taxon>Bacteria</taxon>
        <taxon>Pseudomonadati</taxon>
        <taxon>Pseudomonadota</taxon>
        <taxon>Alphaproteobacteria</taxon>
        <taxon>Sphingomonadales</taxon>
        <taxon>Sphingomonadaceae</taxon>
        <taxon>Sphingobium</taxon>
    </lineage>
</organism>
<keyword evidence="2" id="KW-1185">Reference proteome</keyword>
<gene>
    <name evidence="1" type="ORF">D0Z70_24070</name>
</gene>
<dbReference type="OrthoDB" id="7452167at2"/>
<name>A0A418YHQ1_9SPHN</name>
<protein>
    <submittedName>
        <fullName evidence="1">Uncharacterized protein</fullName>
    </submittedName>
</protein>
<reference evidence="1 2" key="1">
    <citation type="submission" date="2018-08" db="EMBL/GenBank/DDBJ databases">
        <title>Sphingobium sp. EO9.</title>
        <authorList>
            <person name="Park Y."/>
            <person name="Kim K.H."/>
            <person name="Jeon C.O."/>
        </authorList>
    </citation>
    <scope>NUCLEOTIDE SEQUENCE [LARGE SCALE GENOMIC DNA]</scope>
    <source>
        <strain evidence="1 2">EO9</strain>
    </source>
</reference>
<dbReference type="AlphaFoldDB" id="A0A418YHQ1"/>
<accession>A0A418YHQ1</accession>
<dbReference type="Proteomes" id="UP000283469">
    <property type="component" value="Unassembled WGS sequence"/>
</dbReference>
<comment type="caution">
    <text evidence="1">The sequence shown here is derived from an EMBL/GenBank/DDBJ whole genome shotgun (WGS) entry which is preliminary data.</text>
</comment>
<dbReference type="RefSeq" id="WP_119750727.1">
    <property type="nucleotide sequence ID" value="NZ_QVRA01000062.1"/>
</dbReference>
<sequence length="63" mass="6555">MIPPEDSGVQLLPGKASVEEGLVLLDGPDGVAVTMTAYAASETGKSLLEAARLIEEKSDNEKL</sequence>
<evidence type="ECO:0000313" key="2">
    <source>
        <dbReference type="Proteomes" id="UP000283469"/>
    </source>
</evidence>
<evidence type="ECO:0000313" key="1">
    <source>
        <dbReference type="EMBL" id="RJG49865.1"/>
    </source>
</evidence>
<proteinExistence type="predicted"/>
<dbReference type="EMBL" id="QVRA01000062">
    <property type="protein sequence ID" value="RJG49865.1"/>
    <property type="molecule type" value="Genomic_DNA"/>
</dbReference>